<keyword evidence="2" id="KW-0732">Signal</keyword>
<protein>
    <submittedName>
        <fullName evidence="4">Uncharacterized protein</fullName>
    </submittedName>
</protein>
<evidence type="ECO:0000313" key="4">
    <source>
        <dbReference type="WBParaSite" id="nRc.2.0.1.t37988-RA"/>
    </source>
</evidence>
<name>A0A915KGP2_ROMCU</name>
<keyword evidence="3" id="KW-1185">Reference proteome</keyword>
<sequence length="204" mass="23304">MAYFIYIFGLMFAQLLESLEPQETAQTYHISGKVTGGVKNVSVFLDRFPNRHCAIDLELCIDPLCRNMSEQVQTKSPNRIASSKDYYETYEFWTRLNVTSRPEYYHLIFCWEGMKRDSVILLPQVDVNDGTKVMVPIKTDRVVDIEMKKSLNQQPQSSFSRNGSRHQGPKSSPNSLMGALGSPKKASGARRFLPGHVRLYGPRY</sequence>
<feature type="compositionally biased region" description="Polar residues" evidence="1">
    <location>
        <begin position="150"/>
        <end position="162"/>
    </location>
</feature>
<proteinExistence type="predicted"/>
<evidence type="ECO:0000313" key="3">
    <source>
        <dbReference type="Proteomes" id="UP000887565"/>
    </source>
</evidence>
<feature type="chain" id="PRO_5037824058" evidence="2">
    <location>
        <begin position="19"/>
        <end position="204"/>
    </location>
</feature>
<feature type="region of interest" description="Disordered" evidence="1">
    <location>
        <begin position="150"/>
        <end position="189"/>
    </location>
</feature>
<organism evidence="3 4">
    <name type="scientific">Romanomermis culicivorax</name>
    <name type="common">Nematode worm</name>
    <dbReference type="NCBI Taxonomy" id="13658"/>
    <lineage>
        <taxon>Eukaryota</taxon>
        <taxon>Metazoa</taxon>
        <taxon>Ecdysozoa</taxon>
        <taxon>Nematoda</taxon>
        <taxon>Enoplea</taxon>
        <taxon>Dorylaimia</taxon>
        <taxon>Mermithida</taxon>
        <taxon>Mermithoidea</taxon>
        <taxon>Mermithidae</taxon>
        <taxon>Romanomermis</taxon>
    </lineage>
</organism>
<dbReference type="WBParaSite" id="nRc.2.0.1.t37988-RA">
    <property type="protein sequence ID" value="nRc.2.0.1.t37988-RA"/>
    <property type="gene ID" value="nRc.2.0.1.g37988"/>
</dbReference>
<accession>A0A915KGP2</accession>
<dbReference type="Proteomes" id="UP000887565">
    <property type="component" value="Unplaced"/>
</dbReference>
<reference evidence="4" key="1">
    <citation type="submission" date="2022-11" db="UniProtKB">
        <authorList>
            <consortium name="WormBaseParasite"/>
        </authorList>
    </citation>
    <scope>IDENTIFICATION</scope>
</reference>
<dbReference type="AlphaFoldDB" id="A0A915KGP2"/>
<feature type="signal peptide" evidence="2">
    <location>
        <begin position="1"/>
        <end position="18"/>
    </location>
</feature>
<evidence type="ECO:0000256" key="2">
    <source>
        <dbReference type="SAM" id="SignalP"/>
    </source>
</evidence>
<evidence type="ECO:0000256" key="1">
    <source>
        <dbReference type="SAM" id="MobiDB-lite"/>
    </source>
</evidence>